<feature type="transmembrane region" description="Helical" evidence="2">
    <location>
        <begin position="78"/>
        <end position="94"/>
    </location>
</feature>
<evidence type="ECO:0000259" key="3">
    <source>
        <dbReference type="PROSITE" id="PS51384"/>
    </source>
</evidence>
<dbReference type="SUPFAM" id="SSF52343">
    <property type="entry name" value="Ferredoxin reductase-like, C-terminal NADP-linked domain"/>
    <property type="match status" value="1"/>
</dbReference>
<dbReference type="Pfam" id="PF00175">
    <property type="entry name" value="NAD_binding_1"/>
    <property type="match status" value="1"/>
</dbReference>
<feature type="transmembrane region" description="Helical" evidence="2">
    <location>
        <begin position="12"/>
        <end position="38"/>
    </location>
</feature>
<gene>
    <name evidence="4" type="ORF">WDU93_06500</name>
</gene>
<dbReference type="PROSITE" id="PS51384">
    <property type="entry name" value="FAD_FR"/>
    <property type="match status" value="1"/>
</dbReference>
<dbReference type="PANTHER" id="PTHR47354">
    <property type="entry name" value="NADH OXIDOREDUCTASE HCR"/>
    <property type="match status" value="1"/>
</dbReference>
<accession>A0ABU8LJ54</accession>
<dbReference type="CDD" id="cd00322">
    <property type="entry name" value="FNR_like"/>
    <property type="match status" value="1"/>
</dbReference>
<proteinExistence type="predicted"/>
<keyword evidence="2" id="KW-1133">Transmembrane helix</keyword>
<organism evidence="4 5">
    <name type="scientific">Microbacterium istanbulense</name>
    <dbReference type="NCBI Taxonomy" id="3122049"/>
    <lineage>
        <taxon>Bacteria</taxon>
        <taxon>Bacillati</taxon>
        <taxon>Actinomycetota</taxon>
        <taxon>Actinomycetes</taxon>
        <taxon>Micrococcales</taxon>
        <taxon>Microbacteriaceae</taxon>
        <taxon>Microbacterium</taxon>
    </lineage>
</organism>
<comment type="caution">
    <text evidence="4">The sequence shown here is derived from an EMBL/GenBank/DDBJ whole genome shotgun (WGS) entry which is preliminary data.</text>
</comment>
<dbReference type="InterPro" id="IPR001433">
    <property type="entry name" value="OxRdtase_FAD/NAD-bd"/>
</dbReference>
<feature type="transmembrane region" description="Helical" evidence="2">
    <location>
        <begin position="153"/>
        <end position="176"/>
    </location>
</feature>
<evidence type="ECO:0000256" key="1">
    <source>
        <dbReference type="ARBA" id="ARBA00001974"/>
    </source>
</evidence>
<feature type="transmembrane region" description="Helical" evidence="2">
    <location>
        <begin position="44"/>
        <end position="66"/>
    </location>
</feature>
<dbReference type="Proteomes" id="UP001366085">
    <property type="component" value="Unassembled WGS sequence"/>
</dbReference>
<feature type="transmembrane region" description="Helical" evidence="2">
    <location>
        <begin position="215"/>
        <end position="234"/>
    </location>
</feature>
<dbReference type="InterPro" id="IPR039261">
    <property type="entry name" value="FNR_nucleotide-bd"/>
</dbReference>
<evidence type="ECO:0000313" key="4">
    <source>
        <dbReference type="EMBL" id="MEJ1091342.1"/>
    </source>
</evidence>
<feature type="transmembrane region" description="Helical" evidence="2">
    <location>
        <begin position="183"/>
        <end position="203"/>
    </location>
</feature>
<reference evidence="4 5" key="1">
    <citation type="submission" date="2024-02" db="EMBL/GenBank/DDBJ databases">
        <authorList>
            <person name="Saticioglu I.B."/>
        </authorList>
    </citation>
    <scope>NUCLEOTIDE SEQUENCE [LARGE SCALE GENOMIC DNA]</scope>
    <source>
        <strain evidence="4 5">Mu-43</strain>
    </source>
</reference>
<dbReference type="InterPro" id="IPR017938">
    <property type="entry name" value="Riboflavin_synthase-like_b-brl"/>
</dbReference>
<feature type="transmembrane region" description="Helical" evidence="2">
    <location>
        <begin position="100"/>
        <end position="120"/>
    </location>
</feature>
<dbReference type="InterPro" id="IPR050415">
    <property type="entry name" value="MRET"/>
</dbReference>
<protein>
    <submittedName>
        <fullName evidence="4">FAD-dependent oxidoreductase</fullName>
    </submittedName>
</protein>
<dbReference type="RefSeq" id="WP_337318760.1">
    <property type="nucleotide sequence ID" value="NZ_JBBDGN010000004.1"/>
</dbReference>
<dbReference type="InterPro" id="IPR017927">
    <property type="entry name" value="FAD-bd_FR_type"/>
</dbReference>
<feature type="domain" description="FAD-binding FR-type" evidence="3">
    <location>
        <begin position="288"/>
        <end position="394"/>
    </location>
</feature>
<feature type="transmembrane region" description="Helical" evidence="2">
    <location>
        <begin position="246"/>
        <end position="269"/>
    </location>
</feature>
<feature type="transmembrane region" description="Helical" evidence="2">
    <location>
        <begin position="127"/>
        <end position="147"/>
    </location>
</feature>
<evidence type="ECO:0000256" key="2">
    <source>
        <dbReference type="SAM" id="Phobius"/>
    </source>
</evidence>
<dbReference type="Gene3D" id="2.40.30.10">
    <property type="entry name" value="Translation factors"/>
    <property type="match status" value="1"/>
</dbReference>
<dbReference type="EMBL" id="JBBDGN010000004">
    <property type="protein sequence ID" value="MEJ1091342.1"/>
    <property type="molecule type" value="Genomic_DNA"/>
</dbReference>
<name>A0ABU8LJ54_9MICO</name>
<comment type="cofactor">
    <cofactor evidence="1">
        <name>FAD</name>
        <dbReference type="ChEBI" id="CHEBI:57692"/>
    </cofactor>
</comment>
<sequence length="523" mass="56210">MLTSLTALRQRVLALLGAISMYRLVLFSLATLALIAAGLSFADLVAPTAVELLATFVVLAVVISVVDAAAQRILRLPWRIESSLVTALILLFVLQPSVELRGLAAVALAGVVASLSKYLIAWRGRHILNPAAFGAAVVTIVGSFLPVDAVGTYSSWWIGTPAMAVPVAVLGLFVLWRTEKVRIVLVFLLLAVGVSVVRQAVQAQAVGLDFAVTDAVWLALAQSPYLFLGAFMLSEPLTLPPRRWQQFSVAALVGVLAGWPIAIGGLFTLGQERALLLGNLLAFAFAVRGSVRLVLEKRQFVTPTAQELTFRTKSRLRFVAGQYLELDVPHHRPDARGTRREFSIVSAPADLPTLRIAYKDGDQKHPSSYKRALAAAQPGTVLAVTGIWGDFVLPRGDSPVLMVAAGIGVTPFVSQLRQLHATGVERDVVLVYVAADAAELAFRDELAETCARVIVFTRDKPADLPAHWTWAQGARLDAQSLEHHVADVSARHAFISGPPRLIADLAPALQKARSLTTDAFAGY</sequence>
<keyword evidence="2" id="KW-0472">Membrane</keyword>
<dbReference type="Gene3D" id="3.40.50.80">
    <property type="entry name" value="Nucleotide-binding domain of ferredoxin-NADP reductase (FNR) module"/>
    <property type="match status" value="1"/>
</dbReference>
<dbReference type="SUPFAM" id="SSF63380">
    <property type="entry name" value="Riboflavin synthase domain-like"/>
    <property type="match status" value="1"/>
</dbReference>
<evidence type="ECO:0000313" key="5">
    <source>
        <dbReference type="Proteomes" id="UP001366085"/>
    </source>
</evidence>
<dbReference type="PANTHER" id="PTHR47354:SF5">
    <property type="entry name" value="PROTEIN RFBI"/>
    <property type="match status" value="1"/>
</dbReference>
<dbReference type="PRINTS" id="PR00410">
    <property type="entry name" value="PHEHYDRXLASE"/>
</dbReference>
<keyword evidence="2" id="KW-0812">Transmembrane</keyword>
<keyword evidence="5" id="KW-1185">Reference proteome</keyword>